<organism evidence="2 3">
    <name type="scientific">Sphingobacterium allocomposti</name>
    <dbReference type="NCBI Taxonomy" id="415956"/>
    <lineage>
        <taxon>Bacteria</taxon>
        <taxon>Pseudomonadati</taxon>
        <taxon>Bacteroidota</taxon>
        <taxon>Sphingobacteriia</taxon>
        <taxon>Sphingobacteriales</taxon>
        <taxon>Sphingobacteriaceae</taxon>
        <taxon>Sphingobacterium</taxon>
    </lineage>
</organism>
<feature type="transmembrane region" description="Helical" evidence="1">
    <location>
        <begin position="61"/>
        <end position="86"/>
    </location>
</feature>
<name>A0A5S5DQA5_9SPHI</name>
<evidence type="ECO:0000256" key="1">
    <source>
        <dbReference type="SAM" id="Phobius"/>
    </source>
</evidence>
<dbReference type="InterPro" id="IPR024294">
    <property type="entry name" value="DUF3810"/>
</dbReference>
<sequence>MKTKVNRKDNGDRKMKRYIAAIGVGLLVLCCLEWMKQWPGVVERYYSLGFYPLFSYVPKTLFGWIPFSVGDMLYATLVVVLCGLFLRVLIDLCKGRWRDASTAMLRAVLFVLGLYIYFYISWGLHYYRVPLQEQFGLQVDRIDRSDYLTVLDRYVDEVNVLRAQLDTGVMDTERATRELEAVMRADDNGLHMLSRTQVRVKHPISSKLASYFTVTGYLNPFTQEVQVNALMPKTAYPFTVVHELSHQMGIGFEDECNFIAFLVLHQHPDIWYRYAAYYETVQYLLRPLYYEDKGRYDAYVAKLSVAVKRDMEQERLFWQAYRGPLDRLMNIFYSGYLQHNNQPEGMARYSLMSRLVVAWEMQKAGTGTASGD</sequence>
<keyword evidence="1" id="KW-0812">Transmembrane</keyword>
<evidence type="ECO:0000313" key="2">
    <source>
        <dbReference type="EMBL" id="TYP96859.1"/>
    </source>
</evidence>
<dbReference type="Proteomes" id="UP000325105">
    <property type="component" value="Unassembled WGS sequence"/>
</dbReference>
<keyword evidence="1" id="KW-0472">Membrane</keyword>
<gene>
    <name evidence="2" type="ORF">BC792_10481</name>
</gene>
<dbReference type="RefSeq" id="WP_148907786.1">
    <property type="nucleotide sequence ID" value="NZ_VNHX01000004.1"/>
</dbReference>
<dbReference type="Pfam" id="PF12725">
    <property type="entry name" value="DUF3810"/>
    <property type="match status" value="1"/>
</dbReference>
<feature type="transmembrane region" description="Helical" evidence="1">
    <location>
        <begin position="18"/>
        <end position="35"/>
    </location>
</feature>
<keyword evidence="3" id="KW-1185">Reference proteome</keyword>
<feature type="transmembrane region" description="Helical" evidence="1">
    <location>
        <begin position="107"/>
        <end position="127"/>
    </location>
</feature>
<dbReference type="AlphaFoldDB" id="A0A5S5DQA5"/>
<reference evidence="2 3" key="1">
    <citation type="submission" date="2019-07" db="EMBL/GenBank/DDBJ databases">
        <title>Genomic Encyclopedia of Archaeal and Bacterial Type Strains, Phase II (KMG-II): from individual species to whole genera.</title>
        <authorList>
            <person name="Goeker M."/>
        </authorList>
    </citation>
    <scope>NUCLEOTIDE SEQUENCE [LARGE SCALE GENOMIC DNA]</scope>
    <source>
        <strain evidence="2 3">DSM 18850</strain>
    </source>
</reference>
<dbReference type="EMBL" id="VNHX01000004">
    <property type="protein sequence ID" value="TYP96859.1"/>
    <property type="molecule type" value="Genomic_DNA"/>
</dbReference>
<keyword evidence="1" id="KW-1133">Transmembrane helix</keyword>
<dbReference type="OrthoDB" id="1048788at2"/>
<evidence type="ECO:0000313" key="3">
    <source>
        <dbReference type="Proteomes" id="UP000325105"/>
    </source>
</evidence>
<accession>A0A5S5DQA5</accession>
<comment type="caution">
    <text evidence="2">The sequence shown here is derived from an EMBL/GenBank/DDBJ whole genome shotgun (WGS) entry which is preliminary data.</text>
</comment>
<protein>
    <submittedName>
        <fullName evidence="2">Uncharacterized protein DUF3810</fullName>
    </submittedName>
</protein>
<proteinExistence type="predicted"/>